<organism evidence="2 3">
    <name type="scientific">Ideonella lacteola</name>
    <dbReference type="NCBI Taxonomy" id="2984193"/>
    <lineage>
        <taxon>Bacteria</taxon>
        <taxon>Pseudomonadati</taxon>
        <taxon>Pseudomonadota</taxon>
        <taxon>Betaproteobacteria</taxon>
        <taxon>Burkholderiales</taxon>
        <taxon>Sphaerotilaceae</taxon>
        <taxon>Ideonella</taxon>
    </lineage>
</organism>
<feature type="chain" id="PRO_5046238104" description="DUF2059 domain-containing protein" evidence="1">
    <location>
        <begin position="21"/>
        <end position="165"/>
    </location>
</feature>
<gene>
    <name evidence="2" type="ORF">AACH06_29625</name>
</gene>
<dbReference type="Proteomes" id="UP001371218">
    <property type="component" value="Unassembled WGS sequence"/>
</dbReference>
<evidence type="ECO:0000313" key="3">
    <source>
        <dbReference type="Proteomes" id="UP001371218"/>
    </source>
</evidence>
<dbReference type="EMBL" id="JBBUTG010000048">
    <property type="protein sequence ID" value="MEK8034996.1"/>
    <property type="molecule type" value="Genomic_DNA"/>
</dbReference>
<evidence type="ECO:0000256" key="1">
    <source>
        <dbReference type="SAM" id="SignalP"/>
    </source>
</evidence>
<protein>
    <recommendedName>
        <fullName evidence="4">DUF2059 domain-containing protein</fullName>
    </recommendedName>
</protein>
<keyword evidence="1" id="KW-0732">Signal</keyword>
<reference evidence="2 3" key="1">
    <citation type="submission" date="2024-04" db="EMBL/GenBank/DDBJ databases">
        <title>Novel species of the genus Ideonella isolated from streams.</title>
        <authorList>
            <person name="Lu H."/>
        </authorList>
    </citation>
    <scope>NUCLEOTIDE SEQUENCE [LARGE SCALE GENOMIC DNA]</scope>
    <source>
        <strain evidence="2 3">DXS29W</strain>
    </source>
</reference>
<evidence type="ECO:0000313" key="2">
    <source>
        <dbReference type="EMBL" id="MEK8034996.1"/>
    </source>
</evidence>
<dbReference type="RefSeq" id="WP_341429431.1">
    <property type="nucleotide sequence ID" value="NZ_JBBUTG010000048.1"/>
</dbReference>
<name>A0ABU9BYQ3_9BURK</name>
<comment type="caution">
    <text evidence="2">The sequence shown here is derived from an EMBL/GenBank/DDBJ whole genome shotgun (WGS) entry which is preliminary data.</text>
</comment>
<feature type="signal peptide" evidence="1">
    <location>
        <begin position="1"/>
        <end position="20"/>
    </location>
</feature>
<evidence type="ECO:0008006" key="4">
    <source>
        <dbReference type="Google" id="ProtNLM"/>
    </source>
</evidence>
<sequence length="165" mass="18475">MKLFVAILMLLSAGSGHCQVAPSSIRDESQRVMAYLGVLSAWQQQLSIVLLQCKKADPLGTAARQAVYEEWKSRKQEQLDRVDQYMKDIASVMLPPRPGVDPIRALNAATTLEISMQLQALPEDELRGLCASFKDLPSRLERNVGPHVTEAFSALDRWKESRQQP</sequence>
<proteinExistence type="predicted"/>
<keyword evidence="3" id="KW-1185">Reference proteome</keyword>
<accession>A0ABU9BYQ3</accession>